<dbReference type="NCBIfam" id="TIGR00231">
    <property type="entry name" value="small_GTP"/>
    <property type="match status" value="1"/>
</dbReference>
<dbReference type="Pfam" id="PF00071">
    <property type="entry name" value="Ras"/>
    <property type="match status" value="1"/>
</dbReference>
<keyword evidence="5" id="KW-1185">Reference proteome</keyword>
<dbReference type="SMART" id="SM00175">
    <property type="entry name" value="RAB"/>
    <property type="match status" value="1"/>
</dbReference>
<dbReference type="PANTHER" id="PTHR47981">
    <property type="entry name" value="RAB FAMILY"/>
    <property type="match status" value="1"/>
</dbReference>
<dbReference type="PANTHER" id="PTHR47981:SF39">
    <property type="entry name" value="RAS-RELATED PROTEIN RAB"/>
    <property type="match status" value="1"/>
</dbReference>
<protein>
    <submittedName>
        <fullName evidence="4">P-loop containing nucleoside triphosphate hydrolase protein</fullName>
    </submittedName>
</protein>
<dbReference type="GO" id="GO:0090385">
    <property type="term" value="P:phagosome-lysosome fusion"/>
    <property type="evidence" value="ECO:0007669"/>
    <property type="project" value="TreeGrafter"/>
</dbReference>
<keyword evidence="4" id="KW-0378">Hydrolase</keyword>
<evidence type="ECO:0000256" key="1">
    <source>
        <dbReference type="ARBA" id="ARBA00006270"/>
    </source>
</evidence>
<dbReference type="AlphaFoldDB" id="A0A836CJ20"/>
<dbReference type="EMBL" id="JAFCMP010000069">
    <property type="protein sequence ID" value="KAG5188425.1"/>
    <property type="molecule type" value="Genomic_DNA"/>
</dbReference>
<dbReference type="Proteomes" id="UP000664859">
    <property type="component" value="Unassembled WGS sequence"/>
</dbReference>
<keyword evidence="3" id="KW-0342">GTP-binding</keyword>
<dbReference type="GO" id="GO:0005770">
    <property type="term" value="C:late endosome"/>
    <property type="evidence" value="ECO:0007669"/>
    <property type="project" value="TreeGrafter"/>
</dbReference>
<dbReference type="PROSITE" id="PS51421">
    <property type="entry name" value="RAS"/>
    <property type="match status" value="1"/>
</dbReference>
<name>A0A836CJ20_9STRA</name>
<dbReference type="InterPro" id="IPR027417">
    <property type="entry name" value="P-loop_NTPase"/>
</dbReference>
<dbReference type="SMART" id="SM00174">
    <property type="entry name" value="RHO"/>
    <property type="match status" value="1"/>
</dbReference>
<dbReference type="GO" id="GO:0005525">
    <property type="term" value="F:GTP binding"/>
    <property type="evidence" value="ECO:0007669"/>
    <property type="project" value="UniProtKB-KW"/>
</dbReference>
<dbReference type="SUPFAM" id="SSF52540">
    <property type="entry name" value="P-loop containing nucleoside triphosphate hydrolases"/>
    <property type="match status" value="1"/>
</dbReference>
<organism evidence="4 5">
    <name type="scientific">Tribonema minus</name>
    <dbReference type="NCBI Taxonomy" id="303371"/>
    <lineage>
        <taxon>Eukaryota</taxon>
        <taxon>Sar</taxon>
        <taxon>Stramenopiles</taxon>
        <taxon>Ochrophyta</taxon>
        <taxon>PX clade</taxon>
        <taxon>Xanthophyceae</taxon>
        <taxon>Tribonematales</taxon>
        <taxon>Tribonemataceae</taxon>
        <taxon>Tribonema</taxon>
    </lineage>
</organism>
<dbReference type="PRINTS" id="PR00449">
    <property type="entry name" value="RASTRNSFRMNG"/>
</dbReference>
<comment type="caution">
    <text evidence="4">The sequence shown here is derived from an EMBL/GenBank/DDBJ whole genome shotgun (WGS) entry which is preliminary data.</text>
</comment>
<dbReference type="SMART" id="SM00176">
    <property type="entry name" value="RAN"/>
    <property type="match status" value="1"/>
</dbReference>
<dbReference type="GO" id="GO:0003924">
    <property type="term" value="F:GTPase activity"/>
    <property type="evidence" value="ECO:0007669"/>
    <property type="project" value="InterPro"/>
</dbReference>
<dbReference type="FunFam" id="3.40.50.300:FF:001447">
    <property type="entry name" value="Ras-related protein Rab-1B"/>
    <property type="match status" value="1"/>
</dbReference>
<dbReference type="GO" id="GO:0008333">
    <property type="term" value="P:endosome to lysosome transport"/>
    <property type="evidence" value="ECO:0007669"/>
    <property type="project" value="TreeGrafter"/>
</dbReference>
<keyword evidence="2" id="KW-0547">Nucleotide-binding</keyword>
<reference evidence="4" key="1">
    <citation type="submission" date="2021-02" db="EMBL/GenBank/DDBJ databases">
        <title>First Annotated Genome of the Yellow-green Alga Tribonema minus.</title>
        <authorList>
            <person name="Mahan K.M."/>
        </authorList>
    </citation>
    <scope>NUCLEOTIDE SEQUENCE</scope>
    <source>
        <strain evidence="4">UTEX B ZZ1240</strain>
    </source>
</reference>
<proteinExistence type="inferred from homology"/>
<evidence type="ECO:0000256" key="3">
    <source>
        <dbReference type="ARBA" id="ARBA00023134"/>
    </source>
</evidence>
<dbReference type="InterPro" id="IPR001806">
    <property type="entry name" value="Small_GTPase"/>
</dbReference>
<dbReference type="GO" id="GO:0005764">
    <property type="term" value="C:lysosome"/>
    <property type="evidence" value="ECO:0007669"/>
    <property type="project" value="TreeGrafter"/>
</dbReference>
<evidence type="ECO:0000256" key="2">
    <source>
        <dbReference type="ARBA" id="ARBA00022741"/>
    </source>
</evidence>
<dbReference type="SMART" id="SM00173">
    <property type="entry name" value="RAS"/>
    <property type="match status" value="1"/>
</dbReference>
<accession>A0A836CJ20</accession>
<sequence length="299" mass="32187">MASSSDAPAPTLKLLVIGDSASGKTSLIKRFCLGDFDEDLQATVGVDFTLKEVQILGLNVRVQLWDIAGQDRSGGGTMNRVYYQGACGALIVYDITRPATFDGVAKWKADLDAKVLLEDGKSLPAVLIGNKKDLEIAIVDGDFMNRYCGESGFVTWKDTSAKDPEDTEFQSAVSVLIEEIKRHCWHIMFAAEGIASGSASLQQSRFRRHHAVDYVAVSSASSTVYVRFGFIAAQPPQCHCSALSGLQCTAAASSALQYYHHAITLPLAWLYHETSSTAAPGAAQACRAIQIWLAGGFVL</sequence>
<dbReference type="OrthoDB" id="245989at2759"/>
<evidence type="ECO:0000313" key="4">
    <source>
        <dbReference type="EMBL" id="KAG5188425.1"/>
    </source>
</evidence>
<dbReference type="GO" id="GO:0045335">
    <property type="term" value="C:phagocytic vesicle"/>
    <property type="evidence" value="ECO:0007669"/>
    <property type="project" value="TreeGrafter"/>
</dbReference>
<dbReference type="Gene3D" id="3.40.50.300">
    <property type="entry name" value="P-loop containing nucleotide triphosphate hydrolases"/>
    <property type="match status" value="1"/>
</dbReference>
<gene>
    <name evidence="4" type="ORF">JKP88DRAFT_304719</name>
</gene>
<comment type="similarity">
    <text evidence="1">Belongs to the small GTPase superfamily. Rab family.</text>
</comment>
<dbReference type="InterPro" id="IPR005225">
    <property type="entry name" value="Small_GTP-bd"/>
</dbReference>
<evidence type="ECO:0000313" key="5">
    <source>
        <dbReference type="Proteomes" id="UP000664859"/>
    </source>
</evidence>
<dbReference type="PROSITE" id="PS51419">
    <property type="entry name" value="RAB"/>
    <property type="match status" value="1"/>
</dbReference>